<comment type="caution">
    <text evidence="1">The sequence shown here is derived from an EMBL/GenBank/DDBJ whole genome shotgun (WGS) entry which is preliminary data.</text>
</comment>
<reference evidence="1" key="1">
    <citation type="journal article" date="2022" name="Int. J. Mol. Sci.">
        <title>Draft Genome of Tanacetum Coccineum: Genomic Comparison of Closely Related Tanacetum-Family Plants.</title>
        <authorList>
            <person name="Yamashiro T."/>
            <person name="Shiraishi A."/>
            <person name="Nakayama K."/>
            <person name="Satake H."/>
        </authorList>
    </citation>
    <scope>NUCLEOTIDE SEQUENCE</scope>
</reference>
<sequence>MNSLMCFTLIGRDNIYSGNPFPFIGKGIRVYKFNLDYVASIKWVVELLVNARLLSSTRAQEMNPTECPFKPRSWSKAKSFKGCCSLKRMTMHEVIHELVVGECHEPNSKGIGSAWKPVNAHVLGLSCLSCLEYLNGEGVVRVMIRGFDMAPY</sequence>
<accession>A0ABQ5CJ49</accession>
<proteinExistence type="predicted"/>
<name>A0ABQ5CJ49_9ASTR</name>
<keyword evidence="2" id="KW-1185">Reference proteome</keyword>
<evidence type="ECO:0000313" key="1">
    <source>
        <dbReference type="EMBL" id="GJT27111.1"/>
    </source>
</evidence>
<organism evidence="1 2">
    <name type="scientific">Tanacetum coccineum</name>
    <dbReference type="NCBI Taxonomy" id="301880"/>
    <lineage>
        <taxon>Eukaryota</taxon>
        <taxon>Viridiplantae</taxon>
        <taxon>Streptophyta</taxon>
        <taxon>Embryophyta</taxon>
        <taxon>Tracheophyta</taxon>
        <taxon>Spermatophyta</taxon>
        <taxon>Magnoliopsida</taxon>
        <taxon>eudicotyledons</taxon>
        <taxon>Gunneridae</taxon>
        <taxon>Pentapetalae</taxon>
        <taxon>asterids</taxon>
        <taxon>campanulids</taxon>
        <taxon>Asterales</taxon>
        <taxon>Asteraceae</taxon>
        <taxon>Asteroideae</taxon>
        <taxon>Anthemideae</taxon>
        <taxon>Anthemidinae</taxon>
        <taxon>Tanacetum</taxon>
    </lineage>
</organism>
<evidence type="ECO:0000313" key="2">
    <source>
        <dbReference type="Proteomes" id="UP001151760"/>
    </source>
</evidence>
<dbReference type="Proteomes" id="UP001151760">
    <property type="component" value="Unassembled WGS sequence"/>
</dbReference>
<gene>
    <name evidence="1" type="ORF">Tco_0907386</name>
</gene>
<dbReference type="EMBL" id="BQNB010014349">
    <property type="protein sequence ID" value="GJT27111.1"/>
    <property type="molecule type" value="Genomic_DNA"/>
</dbReference>
<protein>
    <submittedName>
        <fullName evidence="1">Uncharacterized protein</fullName>
    </submittedName>
</protein>
<reference evidence="1" key="2">
    <citation type="submission" date="2022-01" db="EMBL/GenBank/DDBJ databases">
        <authorList>
            <person name="Yamashiro T."/>
            <person name="Shiraishi A."/>
            <person name="Satake H."/>
            <person name="Nakayama K."/>
        </authorList>
    </citation>
    <scope>NUCLEOTIDE SEQUENCE</scope>
</reference>